<dbReference type="PANTHER" id="PTHR13504:SF38">
    <property type="entry name" value="FIDO DOMAIN-CONTAINING PROTEIN"/>
    <property type="match status" value="1"/>
</dbReference>
<dbReference type="GO" id="GO:0005524">
    <property type="term" value="F:ATP binding"/>
    <property type="evidence" value="ECO:0007669"/>
    <property type="project" value="UniProtKB-KW"/>
</dbReference>
<dbReference type="PROSITE" id="PS51459">
    <property type="entry name" value="FIDO"/>
    <property type="match status" value="1"/>
</dbReference>
<feature type="domain" description="Fido" evidence="3">
    <location>
        <begin position="158"/>
        <end position="307"/>
    </location>
</feature>
<feature type="binding site" evidence="2">
    <location>
        <begin position="191"/>
        <end position="203"/>
    </location>
    <ligand>
        <name>ATP</name>
        <dbReference type="ChEBI" id="CHEBI:30616"/>
    </ligand>
</feature>
<sequence>MHTADENAASTGIDDALPVPATGREEDYWVAEADGMTSRRQMAAASGSYERTITPAIADLRLSIPADLATDIEEAAAALASFDRYAASALGPDSPTLGPMSTILLRTESTSSSQIENLTVSARQLAMAQIEESTSGNARVVAANVSAMEAALRLADHLDAAAILEMHRVLLTAQRDAQQHAGRFRDQLVWVGTSAVSPRGAAHVAPHHERVPGAIEDLVAFMGRDDLPVLVQAAIAHAQFETIHPFVDGNGRTGRAIVHALLRSKGLVVSTTAPVSAGLLTDTRAYTDALQAYRRGDAAPIVEQFARASLFAASSGTRLVDDLAAQLDDARAALKQMRLRSNAGAWKVLPALVAQPVVNVRFLQDHVGMNQVGAHRALDQLVSAGVLVERTGLRRNRVWQHAGIVAVLDTYAEGLRRE</sequence>
<dbReference type="Proteomes" id="UP000221394">
    <property type="component" value="Unassembled WGS sequence"/>
</dbReference>
<dbReference type="InterPro" id="IPR025758">
    <property type="entry name" value="Fic/DOC_N"/>
</dbReference>
<evidence type="ECO:0000259" key="3">
    <source>
        <dbReference type="PROSITE" id="PS51459"/>
    </source>
</evidence>
<keyword evidence="5" id="KW-1185">Reference proteome</keyword>
<name>A0A2A9EF31_9MICO</name>
<reference evidence="4 5" key="1">
    <citation type="submission" date="2017-10" db="EMBL/GenBank/DDBJ databases">
        <title>Sequencing the genomes of 1000 actinobacteria strains.</title>
        <authorList>
            <person name="Klenk H.-P."/>
        </authorList>
    </citation>
    <scope>NUCLEOTIDE SEQUENCE [LARGE SCALE GENOMIC DNA]</scope>
    <source>
        <strain evidence="4 5">DSM 21574</strain>
    </source>
</reference>
<comment type="caution">
    <text evidence="4">The sequence shown here is derived from an EMBL/GenBank/DDBJ whole genome shotgun (WGS) entry which is preliminary data.</text>
</comment>
<dbReference type="EMBL" id="PDJH01000001">
    <property type="protein sequence ID" value="PFG36830.1"/>
    <property type="molecule type" value="Genomic_DNA"/>
</dbReference>
<dbReference type="InterPro" id="IPR003812">
    <property type="entry name" value="Fido"/>
</dbReference>
<keyword evidence="2" id="KW-0547">Nucleotide-binding</keyword>
<evidence type="ECO:0000256" key="1">
    <source>
        <dbReference type="PIRSR" id="PIRSR640198-1"/>
    </source>
</evidence>
<keyword evidence="2" id="KW-0067">ATP-binding</keyword>
<dbReference type="InterPro" id="IPR040198">
    <property type="entry name" value="Fido_containing"/>
</dbReference>
<dbReference type="OrthoDB" id="9813719at2"/>
<dbReference type="Gene3D" id="1.10.3290.10">
    <property type="entry name" value="Fido-like domain"/>
    <property type="match status" value="1"/>
</dbReference>
<feature type="active site" evidence="1">
    <location>
        <position position="244"/>
    </location>
</feature>
<dbReference type="InterPro" id="IPR036597">
    <property type="entry name" value="Fido-like_dom_sf"/>
</dbReference>
<protein>
    <submittedName>
        <fullName evidence="4">Fic family protein</fullName>
    </submittedName>
</protein>
<feature type="binding site" evidence="2">
    <location>
        <begin position="248"/>
        <end position="255"/>
    </location>
    <ligand>
        <name>ATP</name>
        <dbReference type="ChEBI" id="CHEBI:30616"/>
    </ligand>
</feature>
<dbReference type="Pfam" id="PF02661">
    <property type="entry name" value="Fic"/>
    <property type="match status" value="1"/>
</dbReference>
<dbReference type="PANTHER" id="PTHR13504">
    <property type="entry name" value="FIDO DOMAIN-CONTAINING PROTEIN DDB_G0283145"/>
    <property type="match status" value="1"/>
</dbReference>
<dbReference type="AlphaFoldDB" id="A0A2A9EF31"/>
<dbReference type="Pfam" id="PF13784">
    <property type="entry name" value="Fic_N"/>
    <property type="match status" value="1"/>
</dbReference>
<proteinExistence type="predicted"/>
<dbReference type="SUPFAM" id="SSF140931">
    <property type="entry name" value="Fic-like"/>
    <property type="match status" value="1"/>
</dbReference>
<accession>A0A2A9EF31</accession>
<evidence type="ECO:0000313" key="4">
    <source>
        <dbReference type="EMBL" id="PFG36830.1"/>
    </source>
</evidence>
<evidence type="ECO:0000313" key="5">
    <source>
        <dbReference type="Proteomes" id="UP000221394"/>
    </source>
</evidence>
<organism evidence="4 5">
    <name type="scientific">Flavimobilis soli</name>
    <dbReference type="NCBI Taxonomy" id="442709"/>
    <lineage>
        <taxon>Bacteria</taxon>
        <taxon>Bacillati</taxon>
        <taxon>Actinomycetota</taxon>
        <taxon>Actinomycetes</taxon>
        <taxon>Micrococcales</taxon>
        <taxon>Jonesiaceae</taxon>
        <taxon>Flavimobilis</taxon>
    </lineage>
</organism>
<gene>
    <name evidence="4" type="ORF">ATL41_1569</name>
</gene>
<evidence type="ECO:0000256" key="2">
    <source>
        <dbReference type="PIRSR" id="PIRSR640198-2"/>
    </source>
</evidence>